<name>A0A3P1CAJ4_9BACT</name>
<dbReference type="OrthoDB" id="9827036at2"/>
<protein>
    <submittedName>
        <fullName evidence="1">Uncharacterized protein</fullName>
    </submittedName>
</protein>
<proteinExistence type="predicted"/>
<dbReference type="RefSeq" id="WP_124910342.1">
    <property type="nucleotide sequence ID" value="NZ_RQJP01000007.1"/>
</dbReference>
<keyword evidence="2" id="KW-1185">Reference proteome</keyword>
<accession>A0A3P1CAJ4</accession>
<dbReference type="Proteomes" id="UP000274271">
    <property type="component" value="Unassembled WGS sequence"/>
</dbReference>
<sequence>MLRSFYLLIVVAILLGFTSCQQLSPTDSLKSHIDGTINQFDNDIAFVASLIPFANLENQLTLPDKEHPEQITTLNDQLKQLDEHILAVEAYDQTTQGIKEEMLVLCRQAQQLTADLTQAIREGEAIEEDAADFGLLDLFDIPLKKEALEQKFGQITLRTKSLSDALRDCKLHISTYEQSLARRFRQQIRQVDSPLLFLVTKADEQELAQYAMTRLEQSIADRYQQRHRNDRNAARYTQTFSTKILANYADANLMANLQPMNGSR</sequence>
<reference evidence="1 2" key="1">
    <citation type="submission" date="2018-11" db="EMBL/GenBank/DDBJ databases">
        <authorList>
            <person name="Zhou Z."/>
            <person name="Wang G."/>
        </authorList>
    </citation>
    <scope>NUCLEOTIDE SEQUENCE [LARGE SCALE GENOMIC DNA]</scope>
    <source>
        <strain evidence="1 2">KCTC42998</strain>
    </source>
</reference>
<evidence type="ECO:0000313" key="1">
    <source>
        <dbReference type="EMBL" id="RRB10329.1"/>
    </source>
</evidence>
<evidence type="ECO:0000313" key="2">
    <source>
        <dbReference type="Proteomes" id="UP000274271"/>
    </source>
</evidence>
<gene>
    <name evidence="1" type="ORF">EHT87_29320</name>
</gene>
<comment type="caution">
    <text evidence="1">The sequence shown here is derived from an EMBL/GenBank/DDBJ whole genome shotgun (WGS) entry which is preliminary data.</text>
</comment>
<dbReference type="AlphaFoldDB" id="A0A3P1CAJ4"/>
<organism evidence="1 2">
    <name type="scientific">Larkinella knui</name>
    <dbReference type="NCBI Taxonomy" id="2025310"/>
    <lineage>
        <taxon>Bacteria</taxon>
        <taxon>Pseudomonadati</taxon>
        <taxon>Bacteroidota</taxon>
        <taxon>Cytophagia</taxon>
        <taxon>Cytophagales</taxon>
        <taxon>Spirosomataceae</taxon>
        <taxon>Larkinella</taxon>
    </lineage>
</organism>
<dbReference type="PROSITE" id="PS51257">
    <property type="entry name" value="PROKAR_LIPOPROTEIN"/>
    <property type="match status" value="1"/>
</dbReference>
<dbReference type="EMBL" id="RQJP01000007">
    <property type="protein sequence ID" value="RRB10329.1"/>
    <property type="molecule type" value="Genomic_DNA"/>
</dbReference>